<comment type="caution">
    <text evidence="1">The sequence shown here is derived from an EMBL/GenBank/DDBJ whole genome shotgun (WGS) entry which is preliminary data.</text>
</comment>
<evidence type="ECO:0000313" key="2">
    <source>
        <dbReference type="Proteomes" id="UP001283361"/>
    </source>
</evidence>
<dbReference type="Proteomes" id="UP001283361">
    <property type="component" value="Unassembled WGS sequence"/>
</dbReference>
<reference evidence="1" key="1">
    <citation type="journal article" date="2023" name="G3 (Bethesda)">
        <title>A reference genome for the long-term kleptoplast-retaining sea slug Elysia crispata morphotype clarki.</title>
        <authorList>
            <person name="Eastman K.E."/>
            <person name="Pendleton A.L."/>
            <person name="Shaikh M.A."/>
            <person name="Suttiyut T."/>
            <person name="Ogas R."/>
            <person name="Tomko P."/>
            <person name="Gavelis G."/>
            <person name="Widhalm J.R."/>
            <person name="Wisecaver J.H."/>
        </authorList>
    </citation>
    <scope>NUCLEOTIDE SEQUENCE</scope>
    <source>
        <strain evidence="1">ECLA1</strain>
    </source>
</reference>
<sequence length="75" mass="8029">MPIEEPVGLGQSHPQVSCEEGQETLAAKEKVDASEVPLTDVLYKLPNPSSGGTKHTGNIFTFKTGVIEDGEYNVL</sequence>
<protein>
    <submittedName>
        <fullName evidence="1">Uncharacterized protein</fullName>
    </submittedName>
</protein>
<name>A0AAE0Z078_9GAST</name>
<proteinExistence type="predicted"/>
<organism evidence="1 2">
    <name type="scientific">Elysia crispata</name>
    <name type="common">lettuce slug</name>
    <dbReference type="NCBI Taxonomy" id="231223"/>
    <lineage>
        <taxon>Eukaryota</taxon>
        <taxon>Metazoa</taxon>
        <taxon>Spiralia</taxon>
        <taxon>Lophotrochozoa</taxon>
        <taxon>Mollusca</taxon>
        <taxon>Gastropoda</taxon>
        <taxon>Heterobranchia</taxon>
        <taxon>Euthyneura</taxon>
        <taxon>Panpulmonata</taxon>
        <taxon>Sacoglossa</taxon>
        <taxon>Placobranchoidea</taxon>
        <taxon>Plakobranchidae</taxon>
        <taxon>Elysia</taxon>
    </lineage>
</organism>
<gene>
    <name evidence="1" type="ORF">RRG08_022808</name>
</gene>
<dbReference type="EMBL" id="JAWDGP010004972">
    <property type="protein sequence ID" value="KAK3760523.1"/>
    <property type="molecule type" value="Genomic_DNA"/>
</dbReference>
<keyword evidence="2" id="KW-1185">Reference proteome</keyword>
<accession>A0AAE0Z078</accession>
<dbReference type="AlphaFoldDB" id="A0AAE0Z078"/>
<evidence type="ECO:0000313" key="1">
    <source>
        <dbReference type="EMBL" id="KAK3760523.1"/>
    </source>
</evidence>